<accession>A0A922TAN8</accession>
<dbReference type="Pfam" id="PF06169">
    <property type="entry name" value="DUF982"/>
    <property type="match status" value="1"/>
</dbReference>
<dbReference type="OrthoDB" id="8420443at2"/>
<protein>
    <recommendedName>
        <fullName evidence="3">DUF982 domain-containing protein</fullName>
    </recommendedName>
</protein>
<dbReference type="EMBL" id="JOKJ01000002">
    <property type="protein sequence ID" value="KEQ10469.1"/>
    <property type="molecule type" value="Genomic_DNA"/>
</dbReference>
<sequence length="85" mass="9745">MNMMIRTGDVRWPSPIRVRVGYGFPETIRGPREALTYLNYRWPAIDGEHCRSAKVICAEALEFRTSPDVAREAFLQACIEAKMLD</sequence>
<dbReference type="AlphaFoldDB" id="A0A922TAN8"/>
<comment type="caution">
    <text evidence="1">The sequence shown here is derived from an EMBL/GenBank/DDBJ whole genome shotgun (WGS) entry which is preliminary data.</text>
</comment>
<evidence type="ECO:0000313" key="1">
    <source>
        <dbReference type="EMBL" id="KEQ10469.1"/>
    </source>
</evidence>
<keyword evidence="2" id="KW-1185">Reference proteome</keyword>
<name>A0A922TAN8_9HYPH</name>
<evidence type="ECO:0000313" key="2">
    <source>
        <dbReference type="Proteomes" id="UP000052167"/>
    </source>
</evidence>
<dbReference type="RefSeq" id="WP_037163844.1">
    <property type="nucleotide sequence ID" value="NZ_CAJXID010000008.1"/>
</dbReference>
<evidence type="ECO:0008006" key="3">
    <source>
        <dbReference type="Google" id="ProtNLM"/>
    </source>
</evidence>
<dbReference type="InterPro" id="IPR010385">
    <property type="entry name" value="DUF982"/>
</dbReference>
<dbReference type="Proteomes" id="UP000052167">
    <property type="component" value="Unassembled WGS sequence"/>
</dbReference>
<gene>
    <name evidence="1" type="ORF">GV68_09345</name>
</gene>
<proteinExistence type="predicted"/>
<organism evidence="1 2">
    <name type="scientific">Pseudorhizobium pelagicum</name>
    <dbReference type="NCBI Taxonomy" id="1509405"/>
    <lineage>
        <taxon>Bacteria</taxon>
        <taxon>Pseudomonadati</taxon>
        <taxon>Pseudomonadota</taxon>
        <taxon>Alphaproteobacteria</taxon>
        <taxon>Hyphomicrobiales</taxon>
        <taxon>Rhizobiaceae</taxon>
        <taxon>Rhizobium/Agrobacterium group</taxon>
        <taxon>Pseudorhizobium</taxon>
    </lineage>
</organism>
<reference evidence="1 2" key="1">
    <citation type="submission" date="2014-06" db="EMBL/GenBank/DDBJ databases">
        <title>Rhizobium pelagicum/R2-400B4.</title>
        <authorList>
            <person name="Kimes N.E."/>
            <person name="Lopez-Perez M."/>
        </authorList>
    </citation>
    <scope>NUCLEOTIDE SEQUENCE [LARGE SCALE GENOMIC DNA]</scope>
    <source>
        <strain evidence="1 2">R2-400B4</strain>
    </source>
</reference>
<dbReference type="Gene3D" id="6.10.250.730">
    <property type="match status" value="1"/>
</dbReference>